<evidence type="ECO:0000313" key="2">
    <source>
        <dbReference type="Proteomes" id="UP000036890"/>
    </source>
</evidence>
<organism evidence="1 2">
    <name type="scientific">Stenotrophomonas geniculata N1</name>
    <dbReference type="NCBI Taxonomy" id="1167641"/>
    <lineage>
        <taxon>Bacteria</taxon>
        <taxon>Pseudomonadati</taxon>
        <taxon>Pseudomonadota</taxon>
        <taxon>Gammaproteobacteria</taxon>
        <taxon>Lysobacterales</taxon>
        <taxon>Lysobacteraceae</taxon>
        <taxon>Stenotrophomonas</taxon>
    </lineage>
</organism>
<sequence length="69" mass="7841">MRARKRRVDPQPIQLRVSLSAMASRDARRRKPQMLQAGLSLVGMLTGKTCGRIVSSPFRARLRQMAYTL</sequence>
<dbReference type="Proteomes" id="UP000036890">
    <property type="component" value="Unassembled WGS sequence"/>
</dbReference>
<reference evidence="1 2" key="1">
    <citation type="journal article" date="2012" name="J. Bacteriol.">
        <title>Genome sequence of a novel nicotine-degrading strain, Pseudomonas geniculata N1.</title>
        <authorList>
            <person name="Tang H."/>
            <person name="Yu H."/>
            <person name="Tai C."/>
            <person name="Huang K."/>
            <person name="Liu Y."/>
            <person name="Wang L."/>
            <person name="Yao Y."/>
            <person name="Wu G."/>
            <person name="Xu P."/>
        </authorList>
    </citation>
    <scope>NUCLEOTIDE SEQUENCE [LARGE SCALE GENOMIC DNA]</scope>
    <source>
        <strain evidence="1 2">N1</strain>
    </source>
</reference>
<gene>
    <name evidence="1" type="ORF">W7K_05580</name>
</gene>
<name>A0A0L8AD29_9GAMM</name>
<proteinExistence type="predicted"/>
<evidence type="ECO:0000313" key="1">
    <source>
        <dbReference type="EMBL" id="KOF00293.1"/>
    </source>
</evidence>
<comment type="caution">
    <text evidence="1">The sequence shown here is derived from an EMBL/GenBank/DDBJ whole genome shotgun (WGS) entry which is preliminary data.</text>
</comment>
<dbReference type="AlphaFoldDB" id="A0A0L8AD29"/>
<accession>A0A0L8AD29</accession>
<dbReference type="EMBL" id="AJLO02000014">
    <property type="protein sequence ID" value="KOF00293.1"/>
    <property type="molecule type" value="Genomic_DNA"/>
</dbReference>
<protein>
    <submittedName>
        <fullName evidence="1">Uncharacterized protein</fullName>
    </submittedName>
</protein>